<keyword evidence="3" id="KW-1185">Reference proteome</keyword>
<name>A0ABT1UDZ5_9GAMM</name>
<dbReference type="EMBL" id="JANIBM010000004">
    <property type="protein sequence ID" value="MCQ8180459.1"/>
    <property type="molecule type" value="Genomic_DNA"/>
</dbReference>
<evidence type="ECO:0000313" key="3">
    <source>
        <dbReference type="Proteomes" id="UP001524569"/>
    </source>
</evidence>
<accession>A0ABT1UDZ5</accession>
<dbReference type="InterPro" id="IPR025309">
    <property type="entry name" value="KTSC_dom"/>
</dbReference>
<reference evidence="2 3" key="1">
    <citation type="submission" date="2022-07" db="EMBL/GenBank/DDBJ databases">
        <title>Methylomonas rivi sp. nov., Methylomonas rosea sp. nov., Methylomonas aureus sp. nov. and Methylomonas subterranea sp. nov., four novel methanotrophs isolated from a freshwater creek and the deep terrestrial subsurface.</title>
        <authorList>
            <person name="Abin C."/>
            <person name="Sankaranarayanan K."/>
            <person name="Garner C."/>
            <person name="Sindelar R."/>
            <person name="Kotary K."/>
            <person name="Garner R."/>
            <person name="Barclay S."/>
            <person name="Lawson P."/>
            <person name="Krumholz L."/>
        </authorList>
    </citation>
    <scope>NUCLEOTIDE SEQUENCE [LARGE SCALE GENOMIC DNA]</scope>
    <source>
        <strain evidence="2 3">SURF-1</strain>
    </source>
</reference>
<gene>
    <name evidence="2" type="ORF">NP603_05020</name>
</gene>
<protein>
    <submittedName>
        <fullName evidence="2">KTSC domain-containing protein</fullName>
    </submittedName>
</protein>
<feature type="domain" description="KTSC" evidence="1">
    <location>
        <begin position="22"/>
        <end position="77"/>
    </location>
</feature>
<organism evidence="2 3">
    <name type="scientific">Methylomonas aurea</name>
    <dbReference type="NCBI Taxonomy" id="2952224"/>
    <lineage>
        <taxon>Bacteria</taxon>
        <taxon>Pseudomonadati</taxon>
        <taxon>Pseudomonadota</taxon>
        <taxon>Gammaproteobacteria</taxon>
        <taxon>Methylococcales</taxon>
        <taxon>Methylococcaceae</taxon>
        <taxon>Methylomonas</taxon>
    </lineage>
</organism>
<evidence type="ECO:0000259" key="1">
    <source>
        <dbReference type="Pfam" id="PF13619"/>
    </source>
</evidence>
<sequence length="81" mass="9629">MPDRHIETLNPTEAVMQMQAVKSSTIEVVGYDKDSHRMRVSFKDRPSQEFCHVPEQLFSDFLKARSKNRFYKRHLQNLFPC</sequence>
<comment type="caution">
    <text evidence="2">The sequence shown here is derived from an EMBL/GenBank/DDBJ whole genome shotgun (WGS) entry which is preliminary data.</text>
</comment>
<dbReference type="Pfam" id="PF13619">
    <property type="entry name" value="KTSC"/>
    <property type="match status" value="1"/>
</dbReference>
<dbReference type="RefSeq" id="WP_256609825.1">
    <property type="nucleotide sequence ID" value="NZ_JANIBM010000004.1"/>
</dbReference>
<evidence type="ECO:0000313" key="2">
    <source>
        <dbReference type="EMBL" id="MCQ8180459.1"/>
    </source>
</evidence>
<dbReference type="Proteomes" id="UP001524569">
    <property type="component" value="Unassembled WGS sequence"/>
</dbReference>
<proteinExistence type="predicted"/>